<reference evidence="1 2" key="1">
    <citation type="submission" date="2012-05" db="EMBL/GenBank/DDBJ databases">
        <authorList>
            <person name="Weinstock G."/>
            <person name="Sodergren E."/>
            <person name="Lobos E.A."/>
            <person name="Fulton L."/>
            <person name="Fulton R."/>
            <person name="Courtney L."/>
            <person name="Fronick C."/>
            <person name="O'Laughlin M."/>
            <person name="Godfrey J."/>
            <person name="Wilson R.M."/>
            <person name="Miner T."/>
            <person name="Farmer C."/>
            <person name="Delehaunty K."/>
            <person name="Cordes M."/>
            <person name="Minx P."/>
            <person name="Tomlinson C."/>
            <person name="Chen J."/>
            <person name="Wollam A."/>
            <person name="Pepin K.H."/>
            <person name="Bhonagiri V."/>
            <person name="Zhang X."/>
            <person name="Suruliraj S."/>
            <person name="Warren W."/>
            <person name="Mitreva M."/>
            <person name="Mardis E.R."/>
            <person name="Wilson R.K."/>
        </authorList>
    </citation>
    <scope>NUCLEOTIDE SEQUENCE [LARGE SCALE GENOMIC DNA]</scope>
    <source>
        <strain evidence="1 2">F0055</strain>
    </source>
</reference>
<dbReference type="AlphaFoldDB" id="L1MY91"/>
<proteinExistence type="predicted"/>
<comment type="caution">
    <text evidence="1">The sequence shown here is derived from an EMBL/GenBank/DDBJ whole genome shotgun (WGS) entry which is preliminary data.</text>
</comment>
<name>L1MY91_9BACT</name>
<evidence type="ECO:0000313" key="2">
    <source>
        <dbReference type="Proteomes" id="UP000010433"/>
    </source>
</evidence>
<dbReference type="HOGENOM" id="CLU_3314877_0_0_10"/>
<dbReference type="Proteomes" id="UP000010433">
    <property type="component" value="Unassembled WGS sequence"/>
</dbReference>
<gene>
    <name evidence="1" type="ORF">HMPREF9151_02574</name>
</gene>
<dbReference type="EMBL" id="AMEP01000165">
    <property type="protein sequence ID" value="EKX96047.1"/>
    <property type="molecule type" value="Genomic_DNA"/>
</dbReference>
<keyword evidence="2" id="KW-1185">Reference proteome</keyword>
<protein>
    <submittedName>
        <fullName evidence="1">Uncharacterized protein</fullName>
    </submittedName>
</protein>
<organism evidence="1 2">
    <name type="scientific">Hoylesella saccharolytica F0055</name>
    <dbReference type="NCBI Taxonomy" id="1127699"/>
    <lineage>
        <taxon>Bacteria</taxon>
        <taxon>Pseudomonadati</taxon>
        <taxon>Bacteroidota</taxon>
        <taxon>Bacteroidia</taxon>
        <taxon>Bacteroidales</taxon>
        <taxon>Prevotellaceae</taxon>
        <taxon>Hoylesella</taxon>
    </lineage>
</organism>
<dbReference type="STRING" id="1127699.HMPREF9151_02574"/>
<evidence type="ECO:0000313" key="1">
    <source>
        <dbReference type="EMBL" id="EKX96047.1"/>
    </source>
</evidence>
<sequence length="39" mass="4676">MQNNKKPTPYKRMKRTPLRLIEQASFHPFYIQSLPLSTD</sequence>
<accession>L1MY91</accession>
<dbReference type="PATRIC" id="fig|1127699.3.peg.2367"/>